<gene>
    <name evidence="2" type="ORF">DQ393_06420</name>
</gene>
<dbReference type="SUPFAM" id="SSF54593">
    <property type="entry name" value="Glyoxalase/Bleomycin resistance protein/Dihydroxybiphenyl dioxygenase"/>
    <property type="match status" value="1"/>
</dbReference>
<feature type="domain" description="VOC" evidence="1">
    <location>
        <begin position="4"/>
        <end position="111"/>
    </location>
</feature>
<dbReference type="CDD" id="cd06587">
    <property type="entry name" value="VOC"/>
    <property type="match status" value="1"/>
</dbReference>
<evidence type="ECO:0000313" key="2">
    <source>
        <dbReference type="EMBL" id="RAX42459.1"/>
    </source>
</evidence>
<dbReference type="OrthoDB" id="2453533at2"/>
<proteinExistence type="predicted"/>
<protein>
    <submittedName>
        <fullName evidence="2">VOC family protein</fullName>
    </submittedName>
</protein>
<dbReference type="Gene3D" id="3.10.180.10">
    <property type="entry name" value="2,3-Dihydroxybiphenyl 1,2-Dioxygenase, domain 1"/>
    <property type="match status" value="1"/>
</dbReference>
<evidence type="ECO:0000313" key="3">
    <source>
        <dbReference type="Proteomes" id="UP000251205"/>
    </source>
</evidence>
<reference evidence="2 3" key="1">
    <citation type="submission" date="2018-06" db="EMBL/GenBank/DDBJ databases">
        <title>Whole Genome Sequence of an efficient microsymbiont, Rhizobium tropici.</title>
        <authorList>
            <person name="Srinivasan R."/>
            <person name="Singh H.V."/>
            <person name="Srivastava R."/>
            <person name="Kumari B."/>
            <person name="Radhakrishna A."/>
        </authorList>
    </citation>
    <scope>NUCLEOTIDE SEQUENCE [LARGE SCALE GENOMIC DNA]</scope>
    <source>
        <strain evidence="2 3">IGFRI Rhizo-19</strain>
    </source>
</reference>
<sequence length="118" mass="13125">MQIQGIYAALAMASMDRAETFYTQLFDRGPDDRPMDGLIQWRDVAGANIQIFHDKENAGFGRLTIVVPKMDQARKSLEDFGMKLTGESEGDYGKIAQLADPDGNRITLAEPPSRPFDT</sequence>
<name>A0A329YE01_RHITR</name>
<organism evidence="2 3">
    <name type="scientific">Rhizobium tropici</name>
    <dbReference type="NCBI Taxonomy" id="398"/>
    <lineage>
        <taxon>Bacteria</taxon>
        <taxon>Pseudomonadati</taxon>
        <taxon>Pseudomonadota</taxon>
        <taxon>Alphaproteobacteria</taxon>
        <taxon>Hyphomicrobiales</taxon>
        <taxon>Rhizobiaceae</taxon>
        <taxon>Rhizobium/Agrobacterium group</taxon>
        <taxon>Rhizobium</taxon>
    </lineage>
</organism>
<evidence type="ECO:0000259" key="1">
    <source>
        <dbReference type="PROSITE" id="PS51819"/>
    </source>
</evidence>
<dbReference type="Proteomes" id="UP000251205">
    <property type="component" value="Unassembled WGS sequence"/>
</dbReference>
<comment type="caution">
    <text evidence="2">The sequence shown here is derived from an EMBL/GenBank/DDBJ whole genome shotgun (WGS) entry which is preliminary data.</text>
</comment>
<dbReference type="AlphaFoldDB" id="A0A329YE01"/>
<accession>A0A329YE01</accession>
<dbReference type="EMBL" id="QMKK01000022">
    <property type="protein sequence ID" value="RAX42459.1"/>
    <property type="molecule type" value="Genomic_DNA"/>
</dbReference>
<dbReference type="InterPro" id="IPR029068">
    <property type="entry name" value="Glyas_Bleomycin-R_OHBP_Dase"/>
</dbReference>
<dbReference type="PROSITE" id="PS51819">
    <property type="entry name" value="VOC"/>
    <property type="match status" value="1"/>
</dbReference>
<dbReference type="InterPro" id="IPR037523">
    <property type="entry name" value="VOC_core"/>
</dbReference>